<dbReference type="InterPro" id="IPR010181">
    <property type="entry name" value="CGCAxxGCC_motif"/>
</dbReference>
<proteinExistence type="predicted"/>
<comment type="caution">
    <text evidence="1">The sequence shown here is derived from an EMBL/GenBank/DDBJ whole genome shotgun (WGS) entry which is preliminary data.</text>
</comment>
<dbReference type="EMBL" id="VNHM01000013">
    <property type="protein sequence ID" value="TYO94601.1"/>
    <property type="molecule type" value="Genomic_DNA"/>
</dbReference>
<dbReference type="NCBIfam" id="TIGR01909">
    <property type="entry name" value="C_GCAxxG_C_C"/>
    <property type="match status" value="1"/>
</dbReference>
<gene>
    <name evidence="1" type="ORF">LX24_02258</name>
</gene>
<accession>A0A5S4ZP90</accession>
<dbReference type="SUPFAM" id="SSF48695">
    <property type="entry name" value="Multiheme cytochromes"/>
    <property type="match status" value="1"/>
</dbReference>
<keyword evidence="2" id="KW-1185">Reference proteome</keyword>
<sequence length="151" mass="16391">MNDEMMRMLELYQQGFNCSQILLALGLEHRGEDNPGLIRAMTGLGGGLGFSGKTCGALTGGVCLLSLYAGRGAPEEKEHDELLLMIDELVQWFEGEIGQHYGGINCGDILGDDLAEKVVSPQCSSIVIETYNKIKEIMLDHGIELSGEKND</sequence>
<dbReference type="RefSeq" id="WP_166512241.1">
    <property type="nucleotide sequence ID" value="NZ_VNHM01000013.1"/>
</dbReference>
<dbReference type="InterPro" id="IPR036280">
    <property type="entry name" value="Multihaem_cyt_sf"/>
</dbReference>
<dbReference type="AlphaFoldDB" id="A0A5S4ZP90"/>
<dbReference type="Pfam" id="PF09719">
    <property type="entry name" value="C_GCAxxG_C_C"/>
    <property type="match status" value="1"/>
</dbReference>
<dbReference type="Proteomes" id="UP000323166">
    <property type="component" value="Unassembled WGS sequence"/>
</dbReference>
<protein>
    <submittedName>
        <fullName evidence="1">C_GCAxxG_C_C family probable redox protein</fullName>
    </submittedName>
</protein>
<dbReference type="NCBIfam" id="NF045669">
    <property type="entry name" value="DVU1555_fam_CGA"/>
    <property type="match status" value="1"/>
</dbReference>
<reference evidence="1 2" key="1">
    <citation type="submission" date="2019-07" db="EMBL/GenBank/DDBJ databases">
        <title>Genomic Encyclopedia of Type Strains, Phase I: the one thousand microbial genomes (KMG-I) project.</title>
        <authorList>
            <person name="Kyrpides N."/>
        </authorList>
    </citation>
    <scope>NUCLEOTIDE SEQUENCE [LARGE SCALE GENOMIC DNA]</scope>
    <source>
        <strain evidence="1 2">DSM 6562</strain>
    </source>
</reference>
<evidence type="ECO:0000313" key="1">
    <source>
        <dbReference type="EMBL" id="TYO94601.1"/>
    </source>
</evidence>
<organism evidence="1 2">
    <name type="scientific">Desulfallas thermosapovorans DSM 6562</name>
    <dbReference type="NCBI Taxonomy" id="1121431"/>
    <lineage>
        <taxon>Bacteria</taxon>
        <taxon>Bacillati</taxon>
        <taxon>Bacillota</taxon>
        <taxon>Clostridia</taxon>
        <taxon>Eubacteriales</taxon>
        <taxon>Desulfallaceae</taxon>
        <taxon>Desulfallas</taxon>
    </lineage>
</organism>
<name>A0A5S4ZP90_9FIRM</name>
<evidence type="ECO:0000313" key="2">
    <source>
        <dbReference type="Proteomes" id="UP000323166"/>
    </source>
</evidence>